<dbReference type="PANTHER" id="PTHR42791:SF17">
    <property type="entry name" value="ACETYLTRANSFERASE, GNAT FAMILY FAMILY (AFU_ORTHOLOGUE AFUA_8G05690)"/>
    <property type="match status" value="1"/>
</dbReference>
<dbReference type="EMBL" id="JAUEDM010000001">
    <property type="protein sequence ID" value="KAK3329935.1"/>
    <property type="molecule type" value="Genomic_DNA"/>
</dbReference>
<dbReference type="InterPro" id="IPR016181">
    <property type="entry name" value="Acyl_CoA_acyltransferase"/>
</dbReference>
<dbReference type="SUPFAM" id="SSF55729">
    <property type="entry name" value="Acyl-CoA N-acyltransferases (Nat)"/>
    <property type="match status" value="1"/>
</dbReference>
<proteinExistence type="predicted"/>
<dbReference type="Gene3D" id="3.40.630.30">
    <property type="match status" value="1"/>
</dbReference>
<dbReference type="InterPro" id="IPR052523">
    <property type="entry name" value="Trichothecene_AcTrans"/>
</dbReference>
<organism evidence="1 2">
    <name type="scientific">Apodospora peruviana</name>
    <dbReference type="NCBI Taxonomy" id="516989"/>
    <lineage>
        <taxon>Eukaryota</taxon>
        <taxon>Fungi</taxon>
        <taxon>Dikarya</taxon>
        <taxon>Ascomycota</taxon>
        <taxon>Pezizomycotina</taxon>
        <taxon>Sordariomycetes</taxon>
        <taxon>Sordariomycetidae</taxon>
        <taxon>Sordariales</taxon>
        <taxon>Lasiosphaeriaceae</taxon>
        <taxon>Apodospora</taxon>
    </lineage>
</organism>
<sequence>MASATTEHRIRVRDATEADVPAMVDIHFDAFGADVMGQLLNPGGVSEDAKQKLGAGFTPPFEETVEKGKILLKVAEIIPGDAADDDKTPGEVVAFAKWVLFRRPRTEEQWNVKQTFTEEMLGKGTNIEVYSDFIERLHDERRQLAKGNPVLLLNILAVTTHRQRLGAGSELLRQGLKIADELGLPSNLESSPMGYLLYKRFGFEDVSVVDLEVTKRWGPVKPEGAHWGEKNGISVGGPLPEGYFRTVVMSRPPRSTTTA</sequence>
<reference evidence="1" key="1">
    <citation type="journal article" date="2023" name="Mol. Phylogenet. Evol.">
        <title>Genome-scale phylogeny and comparative genomics of the fungal order Sordariales.</title>
        <authorList>
            <person name="Hensen N."/>
            <person name="Bonometti L."/>
            <person name="Westerberg I."/>
            <person name="Brannstrom I.O."/>
            <person name="Guillou S."/>
            <person name="Cros-Aarteil S."/>
            <person name="Calhoun S."/>
            <person name="Haridas S."/>
            <person name="Kuo A."/>
            <person name="Mondo S."/>
            <person name="Pangilinan J."/>
            <person name="Riley R."/>
            <person name="LaButti K."/>
            <person name="Andreopoulos B."/>
            <person name="Lipzen A."/>
            <person name="Chen C."/>
            <person name="Yan M."/>
            <person name="Daum C."/>
            <person name="Ng V."/>
            <person name="Clum A."/>
            <person name="Steindorff A."/>
            <person name="Ohm R.A."/>
            <person name="Martin F."/>
            <person name="Silar P."/>
            <person name="Natvig D.O."/>
            <person name="Lalanne C."/>
            <person name="Gautier V."/>
            <person name="Ament-Velasquez S.L."/>
            <person name="Kruys A."/>
            <person name="Hutchinson M.I."/>
            <person name="Powell A.J."/>
            <person name="Barry K."/>
            <person name="Miller A.N."/>
            <person name="Grigoriev I.V."/>
            <person name="Debuchy R."/>
            <person name="Gladieux P."/>
            <person name="Hiltunen Thoren M."/>
            <person name="Johannesson H."/>
        </authorList>
    </citation>
    <scope>NUCLEOTIDE SEQUENCE</scope>
    <source>
        <strain evidence="1">CBS 118394</strain>
    </source>
</reference>
<dbReference type="PANTHER" id="PTHR42791">
    <property type="entry name" value="GNAT FAMILY ACETYLTRANSFERASE"/>
    <property type="match status" value="1"/>
</dbReference>
<keyword evidence="2" id="KW-1185">Reference proteome</keyword>
<name>A0AAE0IRY0_9PEZI</name>
<evidence type="ECO:0000313" key="1">
    <source>
        <dbReference type="EMBL" id="KAK3329935.1"/>
    </source>
</evidence>
<gene>
    <name evidence="1" type="ORF">B0H66DRAFT_41834</name>
</gene>
<comment type="caution">
    <text evidence="1">The sequence shown here is derived from an EMBL/GenBank/DDBJ whole genome shotgun (WGS) entry which is preliminary data.</text>
</comment>
<dbReference type="Proteomes" id="UP001283341">
    <property type="component" value="Unassembled WGS sequence"/>
</dbReference>
<evidence type="ECO:0000313" key="2">
    <source>
        <dbReference type="Proteomes" id="UP001283341"/>
    </source>
</evidence>
<accession>A0AAE0IRY0</accession>
<dbReference type="AlphaFoldDB" id="A0AAE0IRY0"/>
<protein>
    <submittedName>
        <fullName evidence="1">N-acetyltransferase-like protein</fullName>
    </submittedName>
</protein>
<reference evidence="1" key="2">
    <citation type="submission" date="2023-06" db="EMBL/GenBank/DDBJ databases">
        <authorList>
            <consortium name="Lawrence Berkeley National Laboratory"/>
            <person name="Haridas S."/>
            <person name="Hensen N."/>
            <person name="Bonometti L."/>
            <person name="Westerberg I."/>
            <person name="Brannstrom I.O."/>
            <person name="Guillou S."/>
            <person name="Cros-Aarteil S."/>
            <person name="Calhoun S."/>
            <person name="Kuo A."/>
            <person name="Mondo S."/>
            <person name="Pangilinan J."/>
            <person name="Riley R."/>
            <person name="Labutti K."/>
            <person name="Andreopoulos B."/>
            <person name="Lipzen A."/>
            <person name="Chen C."/>
            <person name="Yanf M."/>
            <person name="Daum C."/>
            <person name="Ng V."/>
            <person name="Clum A."/>
            <person name="Steindorff A."/>
            <person name="Ohm R."/>
            <person name="Martin F."/>
            <person name="Silar P."/>
            <person name="Natvig D."/>
            <person name="Lalanne C."/>
            <person name="Gautier V."/>
            <person name="Ament-Velasquez S.L."/>
            <person name="Kruys A."/>
            <person name="Hutchinson M.I."/>
            <person name="Powell A.J."/>
            <person name="Barry K."/>
            <person name="Miller A.N."/>
            <person name="Grigoriev I.V."/>
            <person name="Debuchy R."/>
            <person name="Gladieux P."/>
            <person name="Thoren M.H."/>
            <person name="Johannesson H."/>
        </authorList>
    </citation>
    <scope>NUCLEOTIDE SEQUENCE</scope>
    <source>
        <strain evidence="1">CBS 118394</strain>
    </source>
</reference>